<dbReference type="Gene3D" id="2.60.40.10">
    <property type="entry name" value="Immunoglobulins"/>
    <property type="match status" value="1"/>
</dbReference>
<name>A0A162FLI5_METOA</name>
<sequence length="126" mass="13926">MKKTIILVFIVLLIIAIGSFAYISANTHPTKINVVSNSTLKNGDNVELELKDDYRNYLANESVDVKIIDNNGWANKSTVVTDNMGHASVKLNALENGNYTVHCNYNGTMFLKASKTVQNLVIDDGY</sequence>
<accession>A0A162FLI5</accession>
<gene>
    <name evidence="1" type="ORF">MBORA_14490</name>
</gene>
<organism evidence="1 2">
    <name type="scientific">Methanobrevibacter oralis</name>
    <dbReference type="NCBI Taxonomy" id="66851"/>
    <lineage>
        <taxon>Archaea</taxon>
        <taxon>Methanobacteriati</taxon>
        <taxon>Methanobacteriota</taxon>
        <taxon>Methanomada group</taxon>
        <taxon>Methanobacteria</taxon>
        <taxon>Methanobacteriales</taxon>
        <taxon>Methanobacteriaceae</taxon>
        <taxon>Methanobrevibacter</taxon>
    </lineage>
</organism>
<dbReference type="OrthoDB" id="78118at2157"/>
<dbReference type="RefSeq" id="WP_052331783.1">
    <property type="nucleotide sequence ID" value="NZ_CABMAB010000010.1"/>
</dbReference>
<dbReference type="STRING" id="66851.MBORA_14490"/>
<protein>
    <submittedName>
        <fullName evidence="1">Uncharacterized protein</fullName>
    </submittedName>
</protein>
<keyword evidence="2" id="KW-1185">Reference proteome</keyword>
<dbReference type="EMBL" id="LWMU01000082">
    <property type="protein sequence ID" value="KZX11790.1"/>
    <property type="molecule type" value="Genomic_DNA"/>
</dbReference>
<evidence type="ECO:0000313" key="1">
    <source>
        <dbReference type="EMBL" id="KZX11790.1"/>
    </source>
</evidence>
<dbReference type="AlphaFoldDB" id="A0A162FLI5"/>
<dbReference type="PATRIC" id="fig|66851.6.peg.1564"/>
<comment type="caution">
    <text evidence="1">The sequence shown here is derived from an EMBL/GenBank/DDBJ whole genome shotgun (WGS) entry which is preliminary data.</text>
</comment>
<reference evidence="2" key="1">
    <citation type="journal article" date="2016" name="Genome Announc.">
        <title>Draft Genome Sequences of Methanobrevibacter curvatus DSM11111, Methanobrevibacter cuticularis DSM11139, Methanobrevibacter filiformis DSM11501, and Methanobrevibacter oralis DSM7256.</title>
        <authorList>
            <person name="Poehlein A."/>
            <person name="Seedorf H."/>
        </authorList>
    </citation>
    <scope>NUCLEOTIDE SEQUENCE [LARGE SCALE GENOMIC DNA]</scope>
    <source>
        <strain evidence="2">DSM 7256 / JCM 30027 / ZR</strain>
    </source>
</reference>
<dbReference type="SUPFAM" id="SSF49373">
    <property type="entry name" value="Invasin/intimin cell-adhesion fragments"/>
    <property type="match status" value="1"/>
</dbReference>
<dbReference type="Proteomes" id="UP000077428">
    <property type="component" value="Unassembled WGS sequence"/>
</dbReference>
<evidence type="ECO:0000313" key="2">
    <source>
        <dbReference type="Proteomes" id="UP000077428"/>
    </source>
</evidence>
<proteinExistence type="predicted"/>
<dbReference type="InterPro" id="IPR008964">
    <property type="entry name" value="Invasin/intimin_cell_adhesion"/>
</dbReference>
<dbReference type="InterPro" id="IPR013783">
    <property type="entry name" value="Ig-like_fold"/>
</dbReference>